<gene>
    <name evidence="1" type="ORF">HINF_LOCUS4120</name>
    <name evidence="2" type="ORF">HINF_LOCUS79341</name>
</gene>
<dbReference type="EMBL" id="CAXDID020001233">
    <property type="protein sequence ID" value="CAL6117212.1"/>
    <property type="molecule type" value="Genomic_DNA"/>
</dbReference>
<name>A0AA86NBN8_9EUKA</name>
<dbReference type="EMBL" id="CATOUU010000106">
    <property type="protein sequence ID" value="CAI9916475.1"/>
    <property type="molecule type" value="Genomic_DNA"/>
</dbReference>
<organism evidence="1">
    <name type="scientific">Hexamita inflata</name>
    <dbReference type="NCBI Taxonomy" id="28002"/>
    <lineage>
        <taxon>Eukaryota</taxon>
        <taxon>Metamonada</taxon>
        <taxon>Diplomonadida</taxon>
        <taxon>Hexamitidae</taxon>
        <taxon>Hexamitinae</taxon>
        <taxon>Hexamita</taxon>
    </lineage>
</organism>
<evidence type="ECO:0000313" key="2">
    <source>
        <dbReference type="EMBL" id="CAL6117212.1"/>
    </source>
</evidence>
<keyword evidence="3" id="KW-1185">Reference proteome</keyword>
<protein>
    <submittedName>
        <fullName evidence="2">Hypothetical_protein</fullName>
    </submittedName>
</protein>
<reference evidence="2 3" key="2">
    <citation type="submission" date="2024-07" db="EMBL/GenBank/DDBJ databases">
        <authorList>
            <person name="Akdeniz Z."/>
        </authorList>
    </citation>
    <scope>NUCLEOTIDE SEQUENCE [LARGE SCALE GENOMIC DNA]</scope>
</reference>
<comment type="caution">
    <text evidence="1">The sequence shown here is derived from an EMBL/GenBank/DDBJ whole genome shotgun (WGS) entry which is preliminary data.</text>
</comment>
<evidence type="ECO:0000313" key="3">
    <source>
        <dbReference type="Proteomes" id="UP001642409"/>
    </source>
</evidence>
<accession>A0AA86NBN8</accession>
<evidence type="ECO:0000313" key="1">
    <source>
        <dbReference type="EMBL" id="CAI9916475.1"/>
    </source>
</evidence>
<dbReference type="Proteomes" id="UP001642409">
    <property type="component" value="Unassembled WGS sequence"/>
</dbReference>
<sequence>MRASRRRVEAGEFQRQFSMKRQVRFLSKRCNQTDSTDIFINQGRSGLDSSRPLPWEFQTFVREIQRPSQTKTLKYYSRLAKSTWNSFLEYRGARRATARDVRPESESRWASLWALWFVFHFQ</sequence>
<dbReference type="AlphaFoldDB" id="A0AA86NBN8"/>
<reference evidence="1" key="1">
    <citation type="submission" date="2023-06" db="EMBL/GenBank/DDBJ databases">
        <authorList>
            <person name="Kurt Z."/>
        </authorList>
    </citation>
    <scope>NUCLEOTIDE SEQUENCE</scope>
</reference>
<proteinExistence type="predicted"/>